<protein>
    <submittedName>
        <fullName evidence="2">Uncharacterized protein</fullName>
    </submittedName>
</protein>
<proteinExistence type="predicted"/>
<name>A0A5C5G260_9BASI</name>
<comment type="caution">
    <text evidence="2">The sequence shown here is derived from an EMBL/GenBank/DDBJ whole genome shotgun (WGS) entry which is preliminary data.</text>
</comment>
<evidence type="ECO:0000256" key="1">
    <source>
        <dbReference type="SAM" id="MobiDB-lite"/>
    </source>
</evidence>
<feature type="compositionally biased region" description="Basic and acidic residues" evidence="1">
    <location>
        <begin position="8"/>
        <end position="17"/>
    </location>
</feature>
<feature type="compositionally biased region" description="Basic and acidic residues" evidence="1">
    <location>
        <begin position="32"/>
        <end position="44"/>
    </location>
</feature>
<accession>A0A5C5G260</accession>
<keyword evidence="3" id="KW-1185">Reference proteome</keyword>
<evidence type="ECO:0000313" key="3">
    <source>
        <dbReference type="Proteomes" id="UP000311382"/>
    </source>
</evidence>
<dbReference type="EMBL" id="SOZI01000014">
    <property type="protein sequence ID" value="TNY23213.1"/>
    <property type="molecule type" value="Genomic_DNA"/>
</dbReference>
<organism evidence="2 3">
    <name type="scientific">Rhodotorula diobovata</name>
    <dbReference type="NCBI Taxonomy" id="5288"/>
    <lineage>
        <taxon>Eukaryota</taxon>
        <taxon>Fungi</taxon>
        <taxon>Dikarya</taxon>
        <taxon>Basidiomycota</taxon>
        <taxon>Pucciniomycotina</taxon>
        <taxon>Microbotryomycetes</taxon>
        <taxon>Sporidiobolales</taxon>
        <taxon>Sporidiobolaceae</taxon>
        <taxon>Rhodotorula</taxon>
    </lineage>
</organism>
<dbReference type="Proteomes" id="UP000311382">
    <property type="component" value="Unassembled WGS sequence"/>
</dbReference>
<sequence length="167" mass="18438">MVPCCEPRSSRSDDAQRLRKRRRLESAQQRGTLDHDRSSKLERRARGRASPIELRLGENRSRSRASLPPRSVPALVVHSDRLPASIVAQASAWAWRSCTSPLAKVARPRKRSPAGPLICAHECVGARAREGGQTSLAGWTSTQAGAFLRFSHGVLFFAAELMEQRST</sequence>
<dbReference type="AlphaFoldDB" id="A0A5C5G260"/>
<reference evidence="2 3" key="1">
    <citation type="submission" date="2019-03" db="EMBL/GenBank/DDBJ databases">
        <title>Rhodosporidium diobovatum UCD-FST 08-225 genome sequencing, assembly, and annotation.</title>
        <authorList>
            <person name="Fakankun I.U."/>
            <person name="Fristensky B."/>
            <person name="Levin D.B."/>
        </authorList>
    </citation>
    <scope>NUCLEOTIDE SEQUENCE [LARGE SCALE GENOMIC DNA]</scope>
    <source>
        <strain evidence="2 3">UCD-FST 08-225</strain>
    </source>
</reference>
<evidence type="ECO:0000313" key="2">
    <source>
        <dbReference type="EMBL" id="TNY23213.1"/>
    </source>
</evidence>
<feature type="region of interest" description="Disordered" evidence="1">
    <location>
        <begin position="1"/>
        <end position="70"/>
    </location>
</feature>
<gene>
    <name evidence="2" type="ORF">DMC30DRAFT_57515</name>
</gene>